<evidence type="ECO:0000313" key="1">
    <source>
        <dbReference type="EMBL" id="QIG72729.1"/>
    </source>
</evidence>
<sequence length="67" mass="7664">MVMFGVSKDPIVRKGFEVLAHQAGTSAARDNEQRVVPDPWIGFEDHWKSGYDSFVKGVMSYDFLRRT</sequence>
<keyword evidence="2" id="KW-1185">Reference proteome</keyword>
<protein>
    <submittedName>
        <fullName evidence="1">Uncharacterized protein</fullName>
    </submittedName>
</protein>
<dbReference type="EMBL" id="MN988525">
    <property type="protein sequence ID" value="QIG72729.1"/>
    <property type="molecule type" value="Genomic_DNA"/>
</dbReference>
<evidence type="ECO:0000313" key="2">
    <source>
        <dbReference type="Proteomes" id="UP000655883"/>
    </source>
</evidence>
<dbReference type="Proteomes" id="UP000655883">
    <property type="component" value="Segment"/>
</dbReference>
<name>A0A7S5UXD2_9CAUD</name>
<reference evidence="1 2" key="1">
    <citation type="submission" date="2020-01" db="EMBL/GenBank/DDBJ databases">
        <title>Patterns of diversity and host range of bacteriophage communities associated with bean-nodulatin bacteria.</title>
        <authorList>
            <person name="Vann Cauwenberghe J."/>
            <person name="Santamaria R.I."/>
            <person name="Bustos P."/>
            <person name="Juarez S."/>
            <person name="Gonzalez V."/>
        </authorList>
    </citation>
    <scope>NUCLEOTIDE SEQUENCE [LARGE SCALE GENOMIC DNA]</scope>
    <source>
        <strain evidence="2">RHph</strain>
    </source>
</reference>
<organism evidence="1 2">
    <name type="scientific">Rhizobium phage RHph_Y65</name>
    <dbReference type="NCBI Taxonomy" id="2509785"/>
    <lineage>
        <taxon>Viruses</taxon>
        <taxon>Duplodnaviria</taxon>
        <taxon>Heunggongvirae</taxon>
        <taxon>Uroviricota</taxon>
        <taxon>Caudoviricetes</taxon>
        <taxon>Kleczkowskaviridae</taxon>
        <taxon>Cuauhnahuacvirus</taxon>
        <taxon>Cuauhnahuacvirus Y65</taxon>
    </lineage>
</organism>
<gene>
    <name evidence="1" type="ORF">EVB97_171</name>
</gene>
<accession>A0A7S5UXD2</accession>
<proteinExistence type="predicted"/>